<feature type="transmembrane region" description="Helical" evidence="1">
    <location>
        <begin position="137"/>
        <end position="154"/>
    </location>
</feature>
<evidence type="ECO:0000313" key="2">
    <source>
        <dbReference type="EMBL" id="MQS45520.1"/>
    </source>
</evidence>
<accession>A0A5P0ZL07</accession>
<dbReference type="EMBL" id="VDFN01000007">
    <property type="protein sequence ID" value="MQS45520.1"/>
    <property type="molecule type" value="Genomic_DNA"/>
</dbReference>
<feature type="transmembrane region" description="Helical" evidence="1">
    <location>
        <begin position="84"/>
        <end position="102"/>
    </location>
</feature>
<keyword evidence="1" id="KW-0472">Membrane</keyword>
<keyword evidence="1" id="KW-1133">Transmembrane helix</keyword>
<dbReference type="AlphaFoldDB" id="A0A5P0ZL07"/>
<keyword evidence="5" id="KW-1185">Reference proteome</keyword>
<proteinExistence type="predicted"/>
<gene>
    <name evidence="3" type="ORF">FHL02_10030</name>
    <name evidence="2" type="ORF">FHL03_08490</name>
</gene>
<feature type="transmembrane region" description="Helical" evidence="1">
    <location>
        <begin position="175"/>
        <end position="196"/>
    </location>
</feature>
<name>A0A5P0ZL07_9LACO</name>
<dbReference type="RefSeq" id="WP_125705498.1">
    <property type="nucleotide sequence ID" value="NZ_JBHTOO010000027.1"/>
</dbReference>
<protein>
    <submittedName>
        <fullName evidence="3">Stage II sporulation protein M</fullName>
    </submittedName>
</protein>
<evidence type="ECO:0000313" key="5">
    <source>
        <dbReference type="Proteomes" id="UP000436655"/>
    </source>
</evidence>
<dbReference type="InterPro" id="IPR002798">
    <property type="entry name" value="SpoIIM-like"/>
</dbReference>
<dbReference type="OrthoDB" id="92704at33958"/>
<dbReference type="Pfam" id="PF01944">
    <property type="entry name" value="SpoIIM"/>
    <property type="match status" value="1"/>
</dbReference>
<dbReference type="Proteomes" id="UP000436655">
    <property type="component" value="Unassembled WGS sequence"/>
</dbReference>
<evidence type="ECO:0000256" key="1">
    <source>
        <dbReference type="SAM" id="Phobius"/>
    </source>
</evidence>
<sequence length="204" mass="22790">MKDLRSSVSATLKSRDLHVLALKFFAFFVGVSLITFLVLLIVHPSLNSILTDISKSKSGTEDMTGFALMIEYFVNNAFKVNFQMFYLSLILVPFIYLLPIILTSALTGAVFYFPIVLPKLSFATLAAGFSIHWILELLGYCIFIAALYPFQKILRKQFFNLFKHKASLSALKTPAINLLTVYVFAVVPIMLVAAALEAFVSSRL</sequence>
<reference evidence="4 5" key="1">
    <citation type="journal article" date="2019" name="Syst. Appl. Microbiol.">
        <title>Polyphasic characterization of two novel Lactobacillus spp. isolated from blown salami packages: Description of Lactobacillus halodurans sp. nov. and Lactobacillus salsicarnum sp. nov.</title>
        <authorList>
            <person name="Schuster J.A."/>
            <person name="Klingl A."/>
            <person name="Vogel R.F."/>
            <person name="Ehrmann M.A."/>
        </authorList>
    </citation>
    <scope>NUCLEOTIDE SEQUENCE [LARGE SCALE GENOMIC DNA]</scope>
    <source>
        <strain evidence="2 5">TMW 1.2098</strain>
        <strain evidence="3 4">TMW 1.2118</strain>
    </source>
</reference>
<comment type="caution">
    <text evidence="3">The sequence shown here is derived from an EMBL/GenBank/DDBJ whole genome shotgun (WGS) entry which is preliminary data.</text>
</comment>
<reference evidence="2" key="2">
    <citation type="submission" date="2019-05" db="EMBL/GenBank/DDBJ databases">
        <authorList>
            <person name="Schuster J.A."/>
            <person name="Ehrmann M.A."/>
        </authorList>
    </citation>
    <scope>NUCLEOTIDE SEQUENCE</scope>
    <source>
        <strain evidence="2">TMW 1.2098</strain>
    </source>
</reference>
<evidence type="ECO:0000313" key="4">
    <source>
        <dbReference type="Proteomes" id="UP000380386"/>
    </source>
</evidence>
<feature type="transmembrane region" description="Helical" evidence="1">
    <location>
        <begin position="20"/>
        <end position="42"/>
    </location>
</feature>
<organism evidence="3 4">
    <name type="scientific">Companilactobacillus mishanensis</name>
    <dbReference type="NCBI Taxonomy" id="2486008"/>
    <lineage>
        <taxon>Bacteria</taxon>
        <taxon>Bacillati</taxon>
        <taxon>Bacillota</taxon>
        <taxon>Bacilli</taxon>
        <taxon>Lactobacillales</taxon>
        <taxon>Lactobacillaceae</taxon>
        <taxon>Companilactobacillus</taxon>
    </lineage>
</organism>
<evidence type="ECO:0000313" key="3">
    <source>
        <dbReference type="EMBL" id="MQS53357.1"/>
    </source>
</evidence>
<keyword evidence="1" id="KW-0812">Transmembrane</keyword>
<dbReference type="Proteomes" id="UP000380386">
    <property type="component" value="Unassembled WGS sequence"/>
</dbReference>
<dbReference type="EMBL" id="VDFM01000016">
    <property type="protein sequence ID" value="MQS53357.1"/>
    <property type="molecule type" value="Genomic_DNA"/>
</dbReference>